<keyword evidence="7" id="KW-0804">Transcription</keyword>
<dbReference type="PROSITE" id="PS50157">
    <property type="entry name" value="ZINC_FINGER_C2H2_2"/>
    <property type="match status" value="1"/>
</dbReference>
<keyword evidence="2" id="KW-0479">Metal-binding</keyword>
<keyword evidence="3" id="KW-0677">Repeat</keyword>
<comment type="subcellular location">
    <subcellularLocation>
        <location evidence="1">Nucleus</location>
    </subcellularLocation>
</comment>
<evidence type="ECO:0000256" key="2">
    <source>
        <dbReference type="ARBA" id="ARBA00022723"/>
    </source>
</evidence>
<name>A0A9P0Z820_CUSEU</name>
<dbReference type="InterPro" id="IPR058196">
    <property type="entry name" value="zf-C2H2_STOP1/2_C"/>
</dbReference>
<sequence>MSFPGDPSHTPGAAPKPAEIAAVTDPRVHLRNLSTVGKRVDALQKFLSNLVNSNTPLVRDEMDRVSAELTDAIQKIIANGVSLVASNQTGGTGEGSEIIEMDAAALMAEHIHFCEICGKGFKRDANVRMHMRAHGNQYKTAEALAKRPAENCRPQSHPSLFSCPFPGCSRNKSHRKFRGLKSAICAKNHFKRSHCPKAYPCNRCNKKSFSVAADLKSHLKHCGATKWKCSCGTSFSRKDKLLGHIALFQGHMPAAAVEEAEKEEELIFHNSSMDDADFSSSSIQTFWFQNTLGGSSPSALDFRHNNCWDGHFFI</sequence>
<dbReference type="PANTHER" id="PTHR46352">
    <property type="entry name" value="PROTEIN SENSITIVE TO PROTON RHIZOTOXICITY 1"/>
    <property type="match status" value="1"/>
</dbReference>
<dbReference type="GO" id="GO:0008270">
    <property type="term" value="F:zinc ion binding"/>
    <property type="evidence" value="ECO:0007669"/>
    <property type="project" value="UniProtKB-KW"/>
</dbReference>
<keyword evidence="6" id="KW-0805">Transcription regulation</keyword>
<evidence type="ECO:0000256" key="9">
    <source>
        <dbReference type="PROSITE-ProRule" id="PRU00042"/>
    </source>
</evidence>
<feature type="domain" description="C2H2-type" evidence="10">
    <location>
        <begin position="112"/>
        <end position="139"/>
    </location>
</feature>
<keyword evidence="12" id="KW-1185">Reference proteome</keyword>
<dbReference type="InterPro" id="IPR059161">
    <property type="entry name" value="Znf-C2H2_STOP1/2_3rd"/>
</dbReference>
<keyword evidence="8" id="KW-0539">Nucleus</keyword>
<evidence type="ECO:0000313" key="12">
    <source>
        <dbReference type="Proteomes" id="UP001152484"/>
    </source>
</evidence>
<dbReference type="Pfam" id="PF00096">
    <property type="entry name" value="zf-C2H2"/>
    <property type="match status" value="1"/>
</dbReference>
<proteinExistence type="predicted"/>
<dbReference type="GO" id="GO:0010044">
    <property type="term" value="P:response to aluminum ion"/>
    <property type="evidence" value="ECO:0007669"/>
    <property type="project" value="InterPro"/>
</dbReference>
<evidence type="ECO:0000259" key="10">
    <source>
        <dbReference type="PROSITE" id="PS50157"/>
    </source>
</evidence>
<evidence type="ECO:0000256" key="8">
    <source>
        <dbReference type="ARBA" id="ARBA00023242"/>
    </source>
</evidence>
<dbReference type="SUPFAM" id="SSF57667">
    <property type="entry name" value="beta-beta-alpha zinc fingers"/>
    <property type="match status" value="1"/>
</dbReference>
<evidence type="ECO:0000256" key="3">
    <source>
        <dbReference type="ARBA" id="ARBA00022737"/>
    </source>
</evidence>
<reference evidence="11" key="1">
    <citation type="submission" date="2022-07" db="EMBL/GenBank/DDBJ databases">
        <authorList>
            <person name="Macas J."/>
            <person name="Novak P."/>
            <person name="Neumann P."/>
        </authorList>
    </citation>
    <scope>NUCLEOTIDE SEQUENCE</scope>
</reference>
<gene>
    <name evidence="11" type="ORF">CEURO_LOCUS11072</name>
</gene>
<protein>
    <recommendedName>
        <fullName evidence="10">C2H2-type domain-containing protein</fullName>
    </recommendedName>
</protein>
<evidence type="ECO:0000313" key="11">
    <source>
        <dbReference type="EMBL" id="CAH9090005.1"/>
    </source>
</evidence>
<organism evidence="11 12">
    <name type="scientific">Cuscuta europaea</name>
    <name type="common">European dodder</name>
    <dbReference type="NCBI Taxonomy" id="41803"/>
    <lineage>
        <taxon>Eukaryota</taxon>
        <taxon>Viridiplantae</taxon>
        <taxon>Streptophyta</taxon>
        <taxon>Embryophyta</taxon>
        <taxon>Tracheophyta</taxon>
        <taxon>Spermatophyta</taxon>
        <taxon>Magnoliopsida</taxon>
        <taxon>eudicotyledons</taxon>
        <taxon>Gunneridae</taxon>
        <taxon>Pentapetalae</taxon>
        <taxon>asterids</taxon>
        <taxon>lamiids</taxon>
        <taxon>Solanales</taxon>
        <taxon>Convolvulaceae</taxon>
        <taxon>Cuscuteae</taxon>
        <taxon>Cuscuta</taxon>
        <taxon>Cuscuta subgen. Cuscuta</taxon>
    </lineage>
</organism>
<dbReference type="AlphaFoldDB" id="A0A9P0Z820"/>
<dbReference type="EMBL" id="CAMAPE010000021">
    <property type="protein sequence ID" value="CAH9090005.1"/>
    <property type="molecule type" value="Genomic_DNA"/>
</dbReference>
<dbReference type="Gene3D" id="3.30.160.60">
    <property type="entry name" value="Classic Zinc Finger"/>
    <property type="match status" value="2"/>
</dbReference>
<dbReference type="OrthoDB" id="8113227at2759"/>
<evidence type="ECO:0000256" key="1">
    <source>
        <dbReference type="ARBA" id="ARBA00004123"/>
    </source>
</evidence>
<dbReference type="SMART" id="SM00355">
    <property type="entry name" value="ZnF_C2H2"/>
    <property type="match status" value="3"/>
</dbReference>
<dbReference type="InterPro" id="IPR013087">
    <property type="entry name" value="Znf_C2H2_type"/>
</dbReference>
<dbReference type="Pfam" id="PF23115">
    <property type="entry name" value="zf-C2H2_STOP2_3rd"/>
    <property type="match status" value="1"/>
</dbReference>
<keyword evidence="5" id="KW-0862">Zinc</keyword>
<dbReference type="InterPro" id="IPR036236">
    <property type="entry name" value="Znf_C2H2_sf"/>
</dbReference>
<keyword evidence="4 9" id="KW-0863">Zinc-finger</keyword>
<comment type="caution">
    <text evidence="11">The sequence shown here is derived from an EMBL/GenBank/DDBJ whole genome shotgun (WGS) entry which is preliminary data.</text>
</comment>
<dbReference type="Pfam" id="PF23118">
    <property type="entry name" value="zf-C2H2_STOP2_C"/>
    <property type="match status" value="1"/>
</dbReference>
<dbReference type="GO" id="GO:0010447">
    <property type="term" value="P:response to acidic pH"/>
    <property type="evidence" value="ECO:0007669"/>
    <property type="project" value="InterPro"/>
</dbReference>
<dbReference type="InterPro" id="IPR044300">
    <property type="entry name" value="STOP1/2"/>
</dbReference>
<evidence type="ECO:0000256" key="5">
    <source>
        <dbReference type="ARBA" id="ARBA00022833"/>
    </source>
</evidence>
<evidence type="ECO:0000256" key="7">
    <source>
        <dbReference type="ARBA" id="ARBA00023163"/>
    </source>
</evidence>
<evidence type="ECO:0000256" key="6">
    <source>
        <dbReference type="ARBA" id="ARBA00023015"/>
    </source>
</evidence>
<dbReference type="PROSITE" id="PS00028">
    <property type="entry name" value="ZINC_FINGER_C2H2_1"/>
    <property type="match status" value="1"/>
</dbReference>
<accession>A0A9P0Z820</accession>
<evidence type="ECO:0000256" key="4">
    <source>
        <dbReference type="ARBA" id="ARBA00022771"/>
    </source>
</evidence>
<dbReference type="Proteomes" id="UP001152484">
    <property type="component" value="Unassembled WGS sequence"/>
</dbReference>
<dbReference type="PANTHER" id="PTHR46352:SF14">
    <property type="entry name" value="PROTEIN SENSITIVE TO PROTON RHIZOTOXICITY 2-LIKE"/>
    <property type="match status" value="1"/>
</dbReference>